<dbReference type="AlphaFoldDB" id="A0A0J7K8Q2"/>
<sequence length="68" mass="8090">MPVHHSLLWIPEIQGEEFHGPIDGVRPIDYPEWIFNGIQVRHGIRESTLSEYYRPPQNLQFLLCYDIK</sequence>
<dbReference type="Proteomes" id="UP000036403">
    <property type="component" value="Unassembled WGS sequence"/>
</dbReference>
<gene>
    <name evidence="1" type="ORF">RF55_14234</name>
</gene>
<organism evidence="1 2">
    <name type="scientific">Lasius niger</name>
    <name type="common">Black garden ant</name>
    <dbReference type="NCBI Taxonomy" id="67767"/>
    <lineage>
        <taxon>Eukaryota</taxon>
        <taxon>Metazoa</taxon>
        <taxon>Ecdysozoa</taxon>
        <taxon>Arthropoda</taxon>
        <taxon>Hexapoda</taxon>
        <taxon>Insecta</taxon>
        <taxon>Pterygota</taxon>
        <taxon>Neoptera</taxon>
        <taxon>Endopterygota</taxon>
        <taxon>Hymenoptera</taxon>
        <taxon>Apocrita</taxon>
        <taxon>Aculeata</taxon>
        <taxon>Formicoidea</taxon>
        <taxon>Formicidae</taxon>
        <taxon>Formicinae</taxon>
        <taxon>Lasius</taxon>
        <taxon>Lasius</taxon>
    </lineage>
</organism>
<accession>A0A0J7K8Q2</accession>
<reference evidence="1 2" key="1">
    <citation type="submission" date="2015-04" db="EMBL/GenBank/DDBJ databases">
        <title>Lasius niger genome sequencing.</title>
        <authorList>
            <person name="Konorov E.A."/>
            <person name="Nikitin M.A."/>
            <person name="Kirill M.V."/>
            <person name="Chang P."/>
        </authorList>
    </citation>
    <scope>NUCLEOTIDE SEQUENCE [LARGE SCALE GENOMIC DNA]</scope>
    <source>
        <tissue evidence="1">Whole</tissue>
    </source>
</reference>
<protein>
    <submittedName>
        <fullName evidence="1">Uncharacterized protein</fullName>
    </submittedName>
</protein>
<evidence type="ECO:0000313" key="2">
    <source>
        <dbReference type="Proteomes" id="UP000036403"/>
    </source>
</evidence>
<proteinExistence type="predicted"/>
<dbReference type="PaxDb" id="67767-A0A0J7K8Q2"/>
<evidence type="ECO:0000313" key="1">
    <source>
        <dbReference type="EMBL" id="KMQ86722.1"/>
    </source>
</evidence>
<name>A0A0J7K8Q2_LASNI</name>
<dbReference type="EMBL" id="LBMM01011646">
    <property type="protein sequence ID" value="KMQ86722.1"/>
    <property type="molecule type" value="Genomic_DNA"/>
</dbReference>
<comment type="caution">
    <text evidence="1">The sequence shown here is derived from an EMBL/GenBank/DDBJ whole genome shotgun (WGS) entry which is preliminary data.</text>
</comment>
<keyword evidence="2" id="KW-1185">Reference proteome</keyword>